<dbReference type="Proteomes" id="UP000693970">
    <property type="component" value="Unassembled WGS sequence"/>
</dbReference>
<dbReference type="EMBL" id="JAGRRH010000002">
    <property type="protein sequence ID" value="KAG7373327.1"/>
    <property type="molecule type" value="Genomic_DNA"/>
</dbReference>
<organism evidence="1 2">
    <name type="scientific">Nitzschia inconspicua</name>
    <dbReference type="NCBI Taxonomy" id="303405"/>
    <lineage>
        <taxon>Eukaryota</taxon>
        <taxon>Sar</taxon>
        <taxon>Stramenopiles</taxon>
        <taxon>Ochrophyta</taxon>
        <taxon>Bacillariophyta</taxon>
        <taxon>Bacillariophyceae</taxon>
        <taxon>Bacillariophycidae</taxon>
        <taxon>Bacillariales</taxon>
        <taxon>Bacillariaceae</taxon>
        <taxon>Nitzschia</taxon>
    </lineage>
</organism>
<keyword evidence="2" id="KW-1185">Reference proteome</keyword>
<name>A0A9K3M3U8_9STRA</name>
<proteinExistence type="predicted"/>
<gene>
    <name evidence="1" type="ORF">IV203_034051</name>
</gene>
<evidence type="ECO:0000313" key="2">
    <source>
        <dbReference type="Proteomes" id="UP000693970"/>
    </source>
</evidence>
<protein>
    <submittedName>
        <fullName evidence="1">Uncharacterized protein</fullName>
    </submittedName>
</protein>
<sequence>MDNTSHVLDEIDHAVSELKVQKWTATLPFNGCLCLSTDDVVMVSFQDCHDLFSLTSTLHKGFILRFDPQMFPIVPGGVAKNKDSNKKLFDVLISIDKTRRQKQWQENCANRRWSVTERIPEVPKASLSQRRTSTSKATTVEDTCKVKVAFDADSVSLFLVCEIRESQLEGHYPRNAVDMAKRKRIVPAAATDFQQMSANHNIGPGKTSAMVEEEFGLHLLRHQVAQMQQLAKLADDLTSTDELEEYKHLDSDTDRVLAYLKKKGATYCALYHGICSSSAKLVPQTLKKTKTDVGARDVAHSGQLIWTERMEYTLSMWKMQ</sequence>
<dbReference type="OrthoDB" id="124789at2759"/>
<dbReference type="AlphaFoldDB" id="A0A9K3M3U8"/>
<accession>A0A9K3M3U8</accession>
<evidence type="ECO:0000313" key="1">
    <source>
        <dbReference type="EMBL" id="KAG7373327.1"/>
    </source>
</evidence>
<reference evidence="1" key="1">
    <citation type="journal article" date="2021" name="Sci. Rep.">
        <title>Diploid genomic architecture of Nitzschia inconspicua, an elite biomass production diatom.</title>
        <authorList>
            <person name="Oliver A."/>
            <person name="Podell S."/>
            <person name="Pinowska A."/>
            <person name="Traller J.C."/>
            <person name="Smith S.R."/>
            <person name="McClure R."/>
            <person name="Beliaev A."/>
            <person name="Bohutskyi P."/>
            <person name="Hill E.A."/>
            <person name="Rabines A."/>
            <person name="Zheng H."/>
            <person name="Allen L.Z."/>
            <person name="Kuo A."/>
            <person name="Grigoriev I.V."/>
            <person name="Allen A.E."/>
            <person name="Hazlebeck D."/>
            <person name="Allen E.E."/>
        </authorList>
    </citation>
    <scope>NUCLEOTIDE SEQUENCE</scope>
    <source>
        <strain evidence="1">Hildebrandi</strain>
    </source>
</reference>
<reference evidence="1" key="2">
    <citation type="submission" date="2021-04" db="EMBL/GenBank/DDBJ databases">
        <authorList>
            <person name="Podell S."/>
        </authorList>
    </citation>
    <scope>NUCLEOTIDE SEQUENCE</scope>
    <source>
        <strain evidence="1">Hildebrandi</strain>
    </source>
</reference>
<comment type="caution">
    <text evidence="1">The sequence shown here is derived from an EMBL/GenBank/DDBJ whole genome shotgun (WGS) entry which is preliminary data.</text>
</comment>